<name>A0AAV1SI82_9ROSI</name>
<evidence type="ECO:0000256" key="1">
    <source>
        <dbReference type="SAM" id="MobiDB-lite"/>
    </source>
</evidence>
<dbReference type="AlphaFoldDB" id="A0AAV1SI82"/>
<organism evidence="2 3">
    <name type="scientific">Dovyalis caffra</name>
    <dbReference type="NCBI Taxonomy" id="77055"/>
    <lineage>
        <taxon>Eukaryota</taxon>
        <taxon>Viridiplantae</taxon>
        <taxon>Streptophyta</taxon>
        <taxon>Embryophyta</taxon>
        <taxon>Tracheophyta</taxon>
        <taxon>Spermatophyta</taxon>
        <taxon>Magnoliopsida</taxon>
        <taxon>eudicotyledons</taxon>
        <taxon>Gunneridae</taxon>
        <taxon>Pentapetalae</taxon>
        <taxon>rosids</taxon>
        <taxon>fabids</taxon>
        <taxon>Malpighiales</taxon>
        <taxon>Salicaceae</taxon>
        <taxon>Flacourtieae</taxon>
        <taxon>Dovyalis</taxon>
    </lineage>
</organism>
<comment type="caution">
    <text evidence="2">The sequence shown here is derived from an EMBL/GenBank/DDBJ whole genome shotgun (WGS) entry which is preliminary data.</text>
</comment>
<dbReference type="Proteomes" id="UP001314170">
    <property type="component" value="Unassembled WGS sequence"/>
</dbReference>
<feature type="region of interest" description="Disordered" evidence="1">
    <location>
        <begin position="45"/>
        <end position="95"/>
    </location>
</feature>
<protein>
    <submittedName>
        <fullName evidence="2">Uncharacterized protein</fullName>
    </submittedName>
</protein>
<sequence length="95" mass="10450">MSASTYRIINFYPIGTMIDRGEHSVKRFVSRPSVVAYAHPSRLTRRGSSATRVGLPAYRPPTRVGGRPTGDGRRRPHGPTAVGASLLPVGTRHWR</sequence>
<dbReference type="EMBL" id="CAWUPB010001176">
    <property type="protein sequence ID" value="CAK7349579.1"/>
    <property type="molecule type" value="Genomic_DNA"/>
</dbReference>
<evidence type="ECO:0000313" key="2">
    <source>
        <dbReference type="EMBL" id="CAK7349579.1"/>
    </source>
</evidence>
<keyword evidence="3" id="KW-1185">Reference proteome</keyword>
<reference evidence="2 3" key="1">
    <citation type="submission" date="2024-01" db="EMBL/GenBank/DDBJ databases">
        <authorList>
            <person name="Waweru B."/>
        </authorList>
    </citation>
    <scope>NUCLEOTIDE SEQUENCE [LARGE SCALE GENOMIC DNA]</scope>
</reference>
<gene>
    <name evidence="2" type="ORF">DCAF_LOCUS22299</name>
</gene>
<proteinExistence type="predicted"/>
<evidence type="ECO:0000313" key="3">
    <source>
        <dbReference type="Proteomes" id="UP001314170"/>
    </source>
</evidence>
<accession>A0AAV1SI82</accession>